<dbReference type="Gene3D" id="3.40.190.10">
    <property type="entry name" value="Periplasmic binding protein-like II"/>
    <property type="match status" value="2"/>
</dbReference>
<dbReference type="SUPFAM" id="SSF53850">
    <property type="entry name" value="Periplasmic binding protein-like II"/>
    <property type="match status" value="1"/>
</dbReference>
<dbReference type="Proteomes" id="UP000573729">
    <property type="component" value="Unassembled WGS sequence"/>
</dbReference>
<protein>
    <submittedName>
        <fullName evidence="1">Raffinose/stachyose/melibiose transport system substrate-binding protein</fullName>
    </submittedName>
</protein>
<sequence>MRSRPIRTAVAGIVIAGFALGMGGCSADAGSGKTRLDFFQFKGEALEDFNEIIAAFEADNPDIDVVQNQVADSETLIRTLLVKDRTPDVITLNANGNFGKLAEAGVFYDFTDEPVLGTINPGVQDILADLGTHNGEVNSLGYVNNANGIIYNRAIFEEEGLEVPETWDELIALCDTLVDRGITPFATSLAENWTAMPSWNGIGAYYAQDGFFDEMRAEGDTVGEGSGASFEADFPEAMQRQAQLFEYSQDGYRGASYDDSTSLFANGEAAMMLQGIWALSPVKAVNPDIDAAIFPYPVPEDPTDRMLVSGVDVTVTMARETPHKEEALRFIEYLFRPDVIEEFAASQTMVPSVTEAELSDDPALQSIAPYFDDAKITGFIDHQVPTAIPLTGVVQQFLYDGDTDGALGTLDNEWRKVAARTITPKQED</sequence>
<evidence type="ECO:0000313" key="2">
    <source>
        <dbReference type="Proteomes" id="UP000573729"/>
    </source>
</evidence>
<name>A0A7W7BMH9_9MICO</name>
<dbReference type="InterPro" id="IPR050490">
    <property type="entry name" value="Bact_solute-bd_prot1"/>
</dbReference>
<dbReference type="AlphaFoldDB" id="A0A7W7BMH9"/>
<organism evidence="1 2">
    <name type="scientific">Microbacterium marinum</name>
    <dbReference type="NCBI Taxonomy" id="421115"/>
    <lineage>
        <taxon>Bacteria</taxon>
        <taxon>Bacillati</taxon>
        <taxon>Actinomycetota</taxon>
        <taxon>Actinomycetes</taxon>
        <taxon>Micrococcales</taxon>
        <taxon>Microbacteriaceae</taxon>
        <taxon>Microbacterium</taxon>
    </lineage>
</organism>
<accession>A0A7W7BMH9</accession>
<proteinExistence type="predicted"/>
<gene>
    <name evidence="1" type="ORF">BKA24_000076</name>
</gene>
<dbReference type="Pfam" id="PF01547">
    <property type="entry name" value="SBP_bac_1"/>
    <property type="match status" value="1"/>
</dbReference>
<dbReference type="PROSITE" id="PS51257">
    <property type="entry name" value="PROKAR_LIPOPROTEIN"/>
    <property type="match status" value="1"/>
</dbReference>
<dbReference type="RefSeq" id="WP_184214213.1">
    <property type="nucleotide sequence ID" value="NZ_JACHMD010000001.1"/>
</dbReference>
<dbReference type="EMBL" id="JACHMD010000001">
    <property type="protein sequence ID" value="MBB4665367.1"/>
    <property type="molecule type" value="Genomic_DNA"/>
</dbReference>
<keyword evidence="2" id="KW-1185">Reference proteome</keyword>
<evidence type="ECO:0000313" key="1">
    <source>
        <dbReference type="EMBL" id="MBB4665367.1"/>
    </source>
</evidence>
<reference evidence="1 2" key="1">
    <citation type="submission" date="2020-08" db="EMBL/GenBank/DDBJ databases">
        <title>Sequencing the genomes of 1000 actinobacteria strains.</title>
        <authorList>
            <person name="Klenk H.-P."/>
        </authorList>
    </citation>
    <scope>NUCLEOTIDE SEQUENCE [LARGE SCALE GENOMIC DNA]</scope>
    <source>
        <strain evidence="1 2">DSM 24947</strain>
    </source>
</reference>
<dbReference type="InterPro" id="IPR006059">
    <property type="entry name" value="SBP"/>
</dbReference>
<comment type="caution">
    <text evidence="1">The sequence shown here is derived from an EMBL/GenBank/DDBJ whole genome shotgun (WGS) entry which is preliminary data.</text>
</comment>
<dbReference type="PANTHER" id="PTHR43649">
    <property type="entry name" value="ARABINOSE-BINDING PROTEIN-RELATED"/>
    <property type="match status" value="1"/>
</dbReference>